<evidence type="ECO:0000256" key="15">
    <source>
        <dbReference type="ARBA" id="ARBA00023306"/>
    </source>
</evidence>
<evidence type="ECO:0000256" key="8">
    <source>
        <dbReference type="ARBA" id="ARBA00022618"/>
    </source>
</evidence>
<evidence type="ECO:0000256" key="1">
    <source>
        <dbReference type="ARBA" id="ARBA00001974"/>
    </source>
</evidence>
<dbReference type="Proteomes" id="UP000319342">
    <property type="component" value="Chromosome"/>
</dbReference>
<keyword evidence="8 19" id="KW-0132">Cell division</keyword>
<comment type="function">
    <text evidence="2 19">Cell wall formation.</text>
</comment>
<keyword evidence="10 19" id="KW-0274">FAD</keyword>
<keyword evidence="15 19" id="KW-0131">Cell cycle</keyword>
<feature type="domain" description="FAD-binding PCMH-type" evidence="20">
    <location>
        <begin position="26"/>
        <end position="218"/>
    </location>
</feature>
<dbReference type="InterPro" id="IPR036635">
    <property type="entry name" value="MurB_C_sf"/>
</dbReference>
<dbReference type="InterPro" id="IPR006094">
    <property type="entry name" value="Oxid_FAD_bind_N"/>
</dbReference>
<dbReference type="Pfam" id="PF02873">
    <property type="entry name" value="MurB_C"/>
    <property type="match status" value="1"/>
</dbReference>
<evidence type="ECO:0000256" key="12">
    <source>
        <dbReference type="ARBA" id="ARBA00022960"/>
    </source>
</evidence>
<dbReference type="EC" id="1.3.1.98" evidence="5 19"/>
<dbReference type="GO" id="GO:0051301">
    <property type="term" value="P:cell division"/>
    <property type="evidence" value="ECO:0007669"/>
    <property type="project" value="UniProtKB-KW"/>
</dbReference>
<accession>A0A518CYK0</accession>
<feature type="active site" description="Proton donor" evidence="19">
    <location>
        <position position="247"/>
    </location>
</feature>
<dbReference type="GO" id="GO:0005829">
    <property type="term" value="C:cytosol"/>
    <property type="evidence" value="ECO:0007669"/>
    <property type="project" value="TreeGrafter"/>
</dbReference>
<evidence type="ECO:0000256" key="11">
    <source>
        <dbReference type="ARBA" id="ARBA00022857"/>
    </source>
</evidence>
<dbReference type="InterPro" id="IPR011601">
    <property type="entry name" value="MurB_C"/>
</dbReference>
<dbReference type="GO" id="GO:0008762">
    <property type="term" value="F:UDP-N-acetylmuramate dehydrogenase activity"/>
    <property type="evidence" value="ECO:0007669"/>
    <property type="project" value="UniProtKB-UniRule"/>
</dbReference>
<comment type="catalytic activity">
    <reaction evidence="18 19">
        <text>UDP-N-acetyl-alpha-D-muramate + NADP(+) = UDP-N-acetyl-3-O-(1-carboxyvinyl)-alpha-D-glucosamine + NADPH + H(+)</text>
        <dbReference type="Rhea" id="RHEA:12248"/>
        <dbReference type="ChEBI" id="CHEBI:15378"/>
        <dbReference type="ChEBI" id="CHEBI:57783"/>
        <dbReference type="ChEBI" id="CHEBI:58349"/>
        <dbReference type="ChEBI" id="CHEBI:68483"/>
        <dbReference type="ChEBI" id="CHEBI:70757"/>
        <dbReference type="EC" id="1.3.1.98"/>
    </reaction>
</comment>
<dbReference type="NCBIfam" id="TIGR00179">
    <property type="entry name" value="murB"/>
    <property type="match status" value="1"/>
</dbReference>
<dbReference type="Gene3D" id="3.30.43.10">
    <property type="entry name" value="Uridine Diphospho-n-acetylenolpyruvylglucosamine Reductase, domain 2"/>
    <property type="match status" value="1"/>
</dbReference>
<evidence type="ECO:0000256" key="6">
    <source>
        <dbReference type="ARBA" id="ARBA00015188"/>
    </source>
</evidence>
<dbReference type="SUPFAM" id="SSF56176">
    <property type="entry name" value="FAD-binding/transporter-associated domain-like"/>
    <property type="match status" value="1"/>
</dbReference>
<comment type="cofactor">
    <cofactor evidence="1 19">
        <name>FAD</name>
        <dbReference type="ChEBI" id="CHEBI:57692"/>
    </cofactor>
</comment>
<evidence type="ECO:0000256" key="2">
    <source>
        <dbReference type="ARBA" id="ARBA00003921"/>
    </source>
</evidence>
<dbReference type="Pfam" id="PF01565">
    <property type="entry name" value="FAD_binding_4"/>
    <property type="match status" value="2"/>
</dbReference>
<evidence type="ECO:0000313" key="21">
    <source>
        <dbReference type="EMBL" id="QDU84320.1"/>
    </source>
</evidence>
<evidence type="ECO:0000256" key="14">
    <source>
        <dbReference type="ARBA" id="ARBA00023002"/>
    </source>
</evidence>
<keyword evidence="11 19" id="KW-0521">NADP</keyword>
<evidence type="ECO:0000256" key="13">
    <source>
        <dbReference type="ARBA" id="ARBA00022984"/>
    </source>
</evidence>
<dbReference type="Gene3D" id="3.90.78.10">
    <property type="entry name" value="UDP-N-acetylenolpyruvoylglucosamine reductase, C-terminal domain"/>
    <property type="match status" value="1"/>
</dbReference>
<comment type="similarity">
    <text evidence="19">Belongs to the MurB family.</text>
</comment>
<proteinExistence type="inferred from homology"/>
<name>A0A518CYK0_9BACT</name>
<feature type="active site" evidence="19">
    <location>
        <position position="199"/>
    </location>
</feature>
<dbReference type="PANTHER" id="PTHR21071:SF4">
    <property type="entry name" value="UDP-N-ACETYLENOLPYRUVOYLGLUCOSAMINE REDUCTASE"/>
    <property type="match status" value="1"/>
</dbReference>
<evidence type="ECO:0000256" key="17">
    <source>
        <dbReference type="ARBA" id="ARBA00031026"/>
    </source>
</evidence>
<dbReference type="AlphaFoldDB" id="A0A518CYK0"/>
<evidence type="ECO:0000256" key="18">
    <source>
        <dbReference type="ARBA" id="ARBA00048914"/>
    </source>
</evidence>
<dbReference type="UniPathway" id="UPA00219"/>
<evidence type="ECO:0000259" key="20">
    <source>
        <dbReference type="PROSITE" id="PS51387"/>
    </source>
</evidence>
<dbReference type="InterPro" id="IPR016167">
    <property type="entry name" value="FAD-bd_PCMH_sub1"/>
</dbReference>
<dbReference type="SUPFAM" id="SSF56194">
    <property type="entry name" value="Uridine diphospho-N-Acetylenolpyruvylglucosamine reductase, MurB, C-terminal domain"/>
    <property type="match status" value="1"/>
</dbReference>
<keyword evidence="9 19" id="KW-0285">Flavoprotein</keyword>
<evidence type="ECO:0000313" key="22">
    <source>
        <dbReference type="Proteomes" id="UP000319342"/>
    </source>
</evidence>
<dbReference type="GO" id="GO:0071949">
    <property type="term" value="F:FAD binding"/>
    <property type="evidence" value="ECO:0007669"/>
    <property type="project" value="InterPro"/>
</dbReference>
<reference evidence="21 22" key="1">
    <citation type="submission" date="2019-02" db="EMBL/GenBank/DDBJ databases">
        <title>Deep-cultivation of Planctomycetes and their phenomic and genomic characterization uncovers novel biology.</title>
        <authorList>
            <person name="Wiegand S."/>
            <person name="Jogler M."/>
            <person name="Boedeker C."/>
            <person name="Pinto D."/>
            <person name="Vollmers J."/>
            <person name="Rivas-Marin E."/>
            <person name="Kohn T."/>
            <person name="Peeters S.H."/>
            <person name="Heuer A."/>
            <person name="Rast P."/>
            <person name="Oberbeckmann S."/>
            <person name="Bunk B."/>
            <person name="Jeske O."/>
            <person name="Meyerdierks A."/>
            <person name="Storesund J.E."/>
            <person name="Kallscheuer N."/>
            <person name="Luecker S."/>
            <person name="Lage O.M."/>
            <person name="Pohl T."/>
            <person name="Merkel B.J."/>
            <person name="Hornburger P."/>
            <person name="Mueller R.-W."/>
            <person name="Bruemmer F."/>
            <person name="Labrenz M."/>
            <person name="Spormann A.M."/>
            <person name="Op den Camp H."/>
            <person name="Overmann J."/>
            <person name="Amann R."/>
            <person name="Jetten M.S.M."/>
            <person name="Mascher T."/>
            <person name="Medema M.H."/>
            <person name="Devos D.P."/>
            <person name="Kaster A.-K."/>
            <person name="Ovreas L."/>
            <person name="Rohde M."/>
            <person name="Galperin M.Y."/>
            <person name="Jogler C."/>
        </authorList>
    </citation>
    <scope>NUCLEOTIDE SEQUENCE [LARGE SCALE GENOMIC DNA]</scope>
    <source>
        <strain evidence="21 22">Pla163</strain>
    </source>
</reference>
<dbReference type="InterPro" id="IPR016166">
    <property type="entry name" value="FAD-bd_PCMH"/>
</dbReference>
<keyword evidence="7 19" id="KW-0963">Cytoplasm</keyword>
<evidence type="ECO:0000256" key="4">
    <source>
        <dbReference type="ARBA" id="ARBA00004752"/>
    </source>
</evidence>
<feature type="active site" evidence="19">
    <location>
        <position position="322"/>
    </location>
</feature>
<gene>
    <name evidence="19 21" type="primary">murB</name>
    <name evidence="21" type="ORF">Pla163_14270</name>
</gene>
<keyword evidence="14 19" id="KW-0560">Oxidoreductase</keyword>
<evidence type="ECO:0000256" key="5">
    <source>
        <dbReference type="ARBA" id="ARBA00012518"/>
    </source>
</evidence>
<comment type="subcellular location">
    <subcellularLocation>
        <location evidence="3 19">Cytoplasm</location>
    </subcellularLocation>
</comment>
<organism evidence="21 22">
    <name type="scientific">Rohdeia mirabilis</name>
    <dbReference type="NCBI Taxonomy" id="2528008"/>
    <lineage>
        <taxon>Bacteria</taxon>
        <taxon>Pseudomonadati</taxon>
        <taxon>Planctomycetota</taxon>
        <taxon>Planctomycetia</taxon>
        <taxon>Planctomycetia incertae sedis</taxon>
        <taxon>Rohdeia</taxon>
    </lineage>
</organism>
<evidence type="ECO:0000256" key="3">
    <source>
        <dbReference type="ARBA" id="ARBA00004496"/>
    </source>
</evidence>
<keyword evidence="13 19" id="KW-0573">Peptidoglycan synthesis</keyword>
<dbReference type="RefSeq" id="WP_419186403.1">
    <property type="nucleotide sequence ID" value="NZ_CP036290.1"/>
</dbReference>
<evidence type="ECO:0000256" key="10">
    <source>
        <dbReference type="ARBA" id="ARBA00022827"/>
    </source>
</evidence>
<dbReference type="PANTHER" id="PTHR21071">
    <property type="entry name" value="UDP-N-ACETYLENOLPYRUVOYLGLUCOSAMINE REDUCTASE"/>
    <property type="match status" value="1"/>
</dbReference>
<dbReference type="PROSITE" id="PS51387">
    <property type="entry name" value="FAD_PCMH"/>
    <property type="match status" value="1"/>
</dbReference>
<dbReference type="Gene3D" id="3.30.465.10">
    <property type="match status" value="1"/>
</dbReference>
<evidence type="ECO:0000256" key="9">
    <source>
        <dbReference type="ARBA" id="ARBA00022630"/>
    </source>
</evidence>
<dbReference type="InterPro" id="IPR036318">
    <property type="entry name" value="FAD-bd_PCMH-like_sf"/>
</dbReference>
<dbReference type="GO" id="GO:0071555">
    <property type="term" value="P:cell wall organization"/>
    <property type="evidence" value="ECO:0007669"/>
    <property type="project" value="UniProtKB-KW"/>
</dbReference>
<dbReference type="GO" id="GO:0008360">
    <property type="term" value="P:regulation of cell shape"/>
    <property type="evidence" value="ECO:0007669"/>
    <property type="project" value="UniProtKB-KW"/>
</dbReference>
<evidence type="ECO:0000256" key="16">
    <source>
        <dbReference type="ARBA" id="ARBA00023316"/>
    </source>
</evidence>
<dbReference type="InterPro" id="IPR003170">
    <property type="entry name" value="MurB"/>
</dbReference>
<dbReference type="InterPro" id="IPR016169">
    <property type="entry name" value="FAD-bd_PCMH_sub2"/>
</dbReference>
<dbReference type="HAMAP" id="MF_00037">
    <property type="entry name" value="MurB"/>
    <property type="match status" value="1"/>
</dbReference>
<protein>
    <recommendedName>
        <fullName evidence="6 19">UDP-N-acetylenolpyruvoylglucosamine reductase</fullName>
        <ecNumber evidence="5 19">1.3.1.98</ecNumber>
    </recommendedName>
    <alternativeName>
        <fullName evidence="17 19">UDP-N-acetylmuramate dehydrogenase</fullName>
    </alternativeName>
</protein>
<evidence type="ECO:0000256" key="19">
    <source>
        <dbReference type="HAMAP-Rule" id="MF_00037"/>
    </source>
</evidence>
<evidence type="ECO:0000256" key="7">
    <source>
        <dbReference type="ARBA" id="ARBA00022490"/>
    </source>
</evidence>
<sequence>MTSTEASAFPCAYRQRAPLAERSTLRVGGTAELMLEPASPQELVDAVAWVRERGLPLHLLGGGANTILPDGVVSGVVVTTDRLRRTYRLVPPEYKSGDDSGDPYSEATPRIALPEDGGEPVLVVWAGSSMPGLVNASKALGWSGLEGLAGVPGTIGGGIAMNAGGSWGELWEVVESVRVLNVDGSIEDLPRERCSPTYRNANLGERIVMGAVLRLEKSHKKIVGEAVRDYLKHKRDVQPVTEASAGCVFKNPDPNLSGGRGAGQLVDEAGLKGAAIGGAQVSPKHGNFVVNTGGATATDVLALIERCRATVAERFGVELEREVKVWDPRGR</sequence>
<keyword evidence="16 19" id="KW-0961">Cell wall biogenesis/degradation</keyword>
<dbReference type="GO" id="GO:0009252">
    <property type="term" value="P:peptidoglycan biosynthetic process"/>
    <property type="evidence" value="ECO:0007669"/>
    <property type="project" value="UniProtKB-UniRule"/>
</dbReference>
<dbReference type="NCBIfam" id="NF010480">
    <property type="entry name" value="PRK13905.1"/>
    <property type="match status" value="1"/>
</dbReference>
<comment type="pathway">
    <text evidence="4 19">Cell wall biogenesis; peptidoglycan biosynthesis.</text>
</comment>
<keyword evidence="22" id="KW-1185">Reference proteome</keyword>
<dbReference type="EMBL" id="CP036290">
    <property type="protein sequence ID" value="QDU84320.1"/>
    <property type="molecule type" value="Genomic_DNA"/>
</dbReference>
<keyword evidence="12 19" id="KW-0133">Cell shape</keyword>